<reference evidence="2 3" key="1">
    <citation type="submission" date="2017-12" db="EMBL/GenBank/DDBJ databases">
        <title>Hemimetabolous genomes reveal molecular basis of termite eusociality.</title>
        <authorList>
            <person name="Harrison M.C."/>
            <person name="Jongepier E."/>
            <person name="Robertson H.M."/>
            <person name="Arning N."/>
            <person name="Bitard-Feildel T."/>
            <person name="Chao H."/>
            <person name="Childers C.P."/>
            <person name="Dinh H."/>
            <person name="Doddapaneni H."/>
            <person name="Dugan S."/>
            <person name="Gowin J."/>
            <person name="Greiner C."/>
            <person name="Han Y."/>
            <person name="Hu H."/>
            <person name="Hughes D.S.T."/>
            <person name="Huylmans A.-K."/>
            <person name="Kemena C."/>
            <person name="Kremer L.P.M."/>
            <person name="Lee S.L."/>
            <person name="Lopez-Ezquerra A."/>
            <person name="Mallet L."/>
            <person name="Monroy-Kuhn J.M."/>
            <person name="Moser A."/>
            <person name="Murali S.C."/>
            <person name="Muzny D.M."/>
            <person name="Otani S."/>
            <person name="Piulachs M.-D."/>
            <person name="Poelchau M."/>
            <person name="Qu J."/>
            <person name="Schaub F."/>
            <person name="Wada-Katsumata A."/>
            <person name="Worley K.C."/>
            <person name="Xie Q."/>
            <person name="Ylla G."/>
            <person name="Poulsen M."/>
            <person name="Gibbs R.A."/>
            <person name="Schal C."/>
            <person name="Richards S."/>
            <person name="Belles X."/>
            <person name="Korb J."/>
            <person name="Bornberg-Bauer E."/>
        </authorList>
    </citation>
    <scope>NUCLEOTIDE SEQUENCE [LARGE SCALE GENOMIC DNA]</scope>
    <source>
        <tissue evidence="2">Whole body</tissue>
    </source>
</reference>
<evidence type="ECO:0000313" key="2">
    <source>
        <dbReference type="EMBL" id="PNF24747.1"/>
    </source>
</evidence>
<evidence type="ECO:0000256" key="1">
    <source>
        <dbReference type="SAM" id="MobiDB-lite"/>
    </source>
</evidence>
<proteinExistence type="predicted"/>
<accession>A0A2J7Q835</accession>
<organism evidence="2 3">
    <name type="scientific">Cryptotermes secundus</name>
    <dbReference type="NCBI Taxonomy" id="105785"/>
    <lineage>
        <taxon>Eukaryota</taxon>
        <taxon>Metazoa</taxon>
        <taxon>Ecdysozoa</taxon>
        <taxon>Arthropoda</taxon>
        <taxon>Hexapoda</taxon>
        <taxon>Insecta</taxon>
        <taxon>Pterygota</taxon>
        <taxon>Neoptera</taxon>
        <taxon>Polyneoptera</taxon>
        <taxon>Dictyoptera</taxon>
        <taxon>Blattodea</taxon>
        <taxon>Blattoidea</taxon>
        <taxon>Termitoidae</taxon>
        <taxon>Kalotermitidae</taxon>
        <taxon>Cryptotermitinae</taxon>
        <taxon>Cryptotermes</taxon>
    </lineage>
</organism>
<protein>
    <submittedName>
        <fullName evidence="2">Uncharacterized protein</fullName>
    </submittedName>
</protein>
<feature type="region of interest" description="Disordered" evidence="1">
    <location>
        <begin position="110"/>
        <end position="204"/>
    </location>
</feature>
<feature type="compositionally biased region" description="Basic and acidic residues" evidence="1">
    <location>
        <begin position="132"/>
        <end position="163"/>
    </location>
</feature>
<sequence>MLHTSAEKPTVQYIPTEKPAVQHIPGDQPSSEHVPTEKHSVRNTLPAEQPTVQYIPAEEPGLAHSSAENPSSQGPPLAVLHPKMTLQSAHVSDLREDKLELTIPEKVADILSHSEHSESVDVKPASSQTSSKVREDVTNHDTKQQQKEVEGSQKAHTTSREPDSTIQSAGKIPKEASVAADKSASRISETRKNDSRTSAAKHKK</sequence>
<evidence type="ECO:0000313" key="3">
    <source>
        <dbReference type="Proteomes" id="UP000235965"/>
    </source>
</evidence>
<dbReference type="Proteomes" id="UP000235965">
    <property type="component" value="Unassembled WGS sequence"/>
</dbReference>
<feature type="compositionally biased region" description="Basic and acidic residues" evidence="1">
    <location>
        <begin position="110"/>
        <end position="121"/>
    </location>
</feature>
<name>A0A2J7Q835_9NEOP</name>
<feature type="region of interest" description="Disordered" evidence="1">
    <location>
        <begin position="1"/>
        <end position="84"/>
    </location>
</feature>
<keyword evidence="3" id="KW-1185">Reference proteome</keyword>
<comment type="caution">
    <text evidence="2">The sequence shown here is derived from an EMBL/GenBank/DDBJ whole genome shotgun (WGS) entry which is preliminary data.</text>
</comment>
<dbReference type="AlphaFoldDB" id="A0A2J7Q835"/>
<dbReference type="EMBL" id="NEVH01016978">
    <property type="protein sequence ID" value="PNF24747.1"/>
    <property type="molecule type" value="Genomic_DNA"/>
</dbReference>
<gene>
    <name evidence="2" type="ORF">B7P43_G16637</name>
</gene>
<feature type="non-terminal residue" evidence="2">
    <location>
        <position position="204"/>
    </location>
</feature>